<dbReference type="PROSITE" id="PS00107">
    <property type="entry name" value="PROTEIN_KINASE_ATP"/>
    <property type="match status" value="1"/>
</dbReference>
<proteinExistence type="predicted"/>
<dbReference type="Proteomes" id="UP000230069">
    <property type="component" value="Unassembled WGS sequence"/>
</dbReference>
<dbReference type="InterPro" id="IPR001245">
    <property type="entry name" value="Ser-Thr/Tyr_kinase_cat_dom"/>
</dbReference>
<keyword evidence="5 6" id="KW-0067">ATP-binding</keyword>
<dbReference type="PANTHER" id="PTHR46146">
    <property type="entry name" value="SERINE/THREONINE-PROTEIN KINASE-LIKE PROTEIN CCR4"/>
    <property type="match status" value="1"/>
</dbReference>
<dbReference type="EMBL" id="KZ305032">
    <property type="protein sequence ID" value="PIA46499.1"/>
    <property type="molecule type" value="Genomic_DNA"/>
</dbReference>
<dbReference type="Gene3D" id="3.30.200.20">
    <property type="entry name" value="Phosphorylase Kinase, domain 1"/>
    <property type="match status" value="1"/>
</dbReference>
<dbReference type="InterPro" id="IPR008271">
    <property type="entry name" value="Ser/Thr_kinase_AS"/>
</dbReference>
<dbReference type="Gene3D" id="1.10.510.10">
    <property type="entry name" value="Transferase(Phosphotransferase) domain 1"/>
    <property type="match status" value="1"/>
</dbReference>
<dbReference type="GO" id="GO:0005524">
    <property type="term" value="F:ATP binding"/>
    <property type="evidence" value="ECO:0007669"/>
    <property type="project" value="UniProtKB-UniRule"/>
</dbReference>
<keyword evidence="3 6" id="KW-0547">Nucleotide-binding</keyword>
<evidence type="ECO:0000256" key="1">
    <source>
        <dbReference type="ARBA" id="ARBA00022527"/>
    </source>
</evidence>
<keyword evidence="2" id="KW-0808">Transferase</keyword>
<organism evidence="8 9">
    <name type="scientific">Aquilegia coerulea</name>
    <name type="common">Rocky mountain columbine</name>
    <dbReference type="NCBI Taxonomy" id="218851"/>
    <lineage>
        <taxon>Eukaryota</taxon>
        <taxon>Viridiplantae</taxon>
        <taxon>Streptophyta</taxon>
        <taxon>Embryophyta</taxon>
        <taxon>Tracheophyta</taxon>
        <taxon>Spermatophyta</taxon>
        <taxon>Magnoliopsida</taxon>
        <taxon>Ranunculales</taxon>
        <taxon>Ranunculaceae</taxon>
        <taxon>Thalictroideae</taxon>
        <taxon>Aquilegia</taxon>
    </lineage>
</organism>
<dbReference type="PROSITE" id="PS50011">
    <property type="entry name" value="PROTEIN_KINASE_DOM"/>
    <property type="match status" value="1"/>
</dbReference>
<dbReference type="SMART" id="SM00220">
    <property type="entry name" value="S_TKc"/>
    <property type="match status" value="1"/>
</dbReference>
<dbReference type="AlphaFoldDB" id="A0A2G5DSL3"/>
<sequence>MGFLSCNSESSIIACDPYNCSSSSATKTVINKKKKSSASYKIRQFSYTDLETATDGFSPKCFLGKGSHGSVYKAVLNNGKLIVAVKRSTITTSSQEDNNNKNNSCTVVAPGENEVEILSRIQNPRFVNLLGYSFDYNENKLIVVEYMPNGSLYEILHSNSLRPLHWAKRVRFALQIARAVDALHSANPPVIHRDIKSSNVLIDGNWNARLGDFGLALRGYVEDVRIKCTPPAGTLGYLDPGYIAPEDLSAKSDVFSFGILLLEIVSGRNAIDMNYSPPSVVDWALPLIKHGEFVALCDPRIDPPDDLLVIQQLAMLAAKCVRSMAEKRPSMAEVVDCLRIVNKSMSSLLWNSFRKQPVEESSLSIEEEMFDAGEEVVKTEKQGYRTGSIRNRKVSSIQLSLSVDFGKEITTKRVGVRVGRSNSIGSSSEIKLGSDADLVNNQLALARIRRRSTVAVKMPYVKLYKSRSLGVLRSTCLEHSSERGFVLQLVKSPKLKGLDLSRLVISVDEALETNIIKPKQST</sequence>
<dbReference type="InterPro" id="IPR000719">
    <property type="entry name" value="Prot_kinase_dom"/>
</dbReference>
<evidence type="ECO:0000259" key="7">
    <source>
        <dbReference type="PROSITE" id="PS50011"/>
    </source>
</evidence>
<dbReference type="PANTHER" id="PTHR46146:SF23">
    <property type="entry name" value="PROTEIN KINASE DOMAIN-CONTAINING PROTEIN"/>
    <property type="match status" value="1"/>
</dbReference>
<dbReference type="InterPro" id="IPR011009">
    <property type="entry name" value="Kinase-like_dom_sf"/>
</dbReference>
<dbReference type="PROSITE" id="PS00108">
    <property type="entry name" value="PROTEIN_KINASE_ST"/>
    <property type="match status" value="1"/>
</dbReference>
<dbReference type="GO" id="GO:0004672">
    <property type="term" value="F:protein kinase activity"/>
    <property type="evidence" value="ECO:0007669"/>
    <property type="project" value="InterPro"/>
</dbReference>
<keyword evidence="1" id="KW-0723">Serine/threonine-protein kinase</keyword>
<dbReference type="FunFam" id="1.10.510.10:FF:000540">
    <property type="entry name" value="Serine/threonine-protein kinase-like protein"/>
    <property type="match status" value="1"/>
</dbReference>
<feature type="domain" description="Protein kinase" evidence="7">
    <location>
        <begin position="57"/>
        <end position="349"/>
    </location>
</feature>
<dbReference type="FunCoup" id="A0A2G5DSL3">
    <property type="interactions" value="257"/>
</dbReference>
<evidence type="ECO:0000256" key="4">
    <source>
        <dbReference type="ARBA" id="ARBA00022777"/>
    </source>
</evidence>
<protein>
    <recommendedName>
        <fullName evidence="7">Protein kinase domain-containing protein</fullName>
    </recommendedName>
</protein>
<dbReference type="InterPro" id="IPR017441">
    <property type="entry name" value="Protein_kinase_ATP_BS"/>
</dbReference>
<keyword evidence="9" id="KW-1185">Reference proteome</keyword>
<gene>
    <name evidence="8" type="ORF">AQUCO_01500207v1</name>
</gene>
<feature type="binding site" evidence="6">
    <location>
        <position position="86"/>
    </location>
    <ligand>
        <name>ATP</name>
        <dbReference type="ChEBI" id="CHEBI:30616"/>
    </ligand>
</feature>
<accession>A0A2G5DSL3</accession>
<name>A0A2G5DSL3_AQUCA</name>
<dbReference type="OrthoDB" id="4062651at2759"/>
<evidence type="ECO:0000256" key="6">
    <source>
        <dbReference type="PROSITE-ProRule" id="PRU10141"/>
    </source>
</evidence>
<dbReference type="InParanoid" id="A0A2G5DSL3"/>
<evidence type="ECO:0000256" key="2">
    <source>
        <dbReference type="ARBA" id="ARBA00022679"/>
    </source>
</evidence>
<evidence type="ECO:0000313" key="9">
    <source>
        <dbReference type="Proteomes" id="UP000230069"/>
    </source>
</evidence>
<evidence type="ECO:0000256" key="3">
    <source>
        <dbReference type="ARBA" id="ARBA00022741"/>
    </source>
</evidence>
<evidence type="ECO:0000256" key="5">
    <source>
        <dbReference type="ARBA" id="ARBA00022840"/>
    </source>
</evidence>
<keyword evidence="4" id="KW-0418">Kinase</keyword>
<dbReference type="Pfam" id="PF07714">
    <property type="entry name" value="PK_Tyr_Ser-Thr"/>
    <property type="match status" value="1"/>
</dbReference>
<reference evidence="8 9" key="1">
    <citation type="submission" date="2017-09" db="EMBL/GenBank/DDBJ databases">
        <title>WGS assembly of Aquilegia coerulea Goldsmith.</title>
        <authorList>
            <person name="Hodges S."/>
            <person name="Kramer E."/>
            <person name="Nordborg M."/>
            <person name="Tomkins J."/>
            <person name="Borevitz J."/>
            <person name="Derieg N."/>
            <person name="Yan J."/>
            <person name="Mihaltcheva S."/>
            <person name="Hayes R.D."/>
            <person name="Rokhsar D."/>
        </authorList>
    </citation>
    <scope>NUCLEOTIDE SEQUENCE [LARGE SCALE GENOMIC DNA]</scope>
    <source>
        <strain evidence="9">cv. Goldsmith</strain>
    </source>
</reference>
<dbReference type="STRING" id="218851.A0A2G5DSL3"/>
<evidence type="ECO:0000313" key="8">
    <source>
        <dbReference type="EMBL" id="PIA46499.1"/>
    </source>
</evidence>
<dbReference type="SUPFAM" id="SSF56112">
    <property type="entry name" value="Protein kinase-like (PK-like)"/>
    <property type="match status" value="1"/>
</dbReference>